<feature type="compositionally biased region" description="Acidic residues" evidence="1">
    <location>
        <begin position="493"/>
        <end position="504"/>
    </location>
</feature>
<gene>
    <name evidence="2" type="ORF">ABOM_006769</name>
</gene>
<feature type="compositionally biased region" description="Basic and acidic residues" evidence="1">
    <location>
        <begin position="432"/>
        <end position="448"/>
    </location>
</feature>
<proteinExistence type="predicted"/>
<feature type="compositionally biased region" description="Basic and acidic residues" evidence="1">
    <location>
        <begin position="257"/>
        <end position="273"/>
    </location>
</feature>
<evidence type="ECO:0000313" key="2">
    <source>
        <dbReference type="EMBL" id="OGM44534.1"/>
    </source>
</evidence>
<dbReference type="RefSeq" id="XP_022388251.1">
    <property type="nucleotide sequence ID" value="XM_022533898.1"/>
</dbReference>
<dbReference type="GO" id="GO:0006355">
    <property type="term" value="P:regulation of DNA-templated transcription"/>
    <property type="evidence" value="ECO:0007669"/>
    <property type="project" value="InterPro"/>
</dbReference>
<comment type="caution">
    <text evidence="2">The sequence shown here is derived from an EMBL/GenBank/DDBJ whole genome shotgun (WGS) entry which is preliminary data.</text>
</comment>
<feature type="compositionally biased region" description="Polar residues" evidence="1">
    <location>
        <begin position="241"/>
        <end position="250"/>
    </location>
</feature>
<feature type="region of interest" description="Disordered" evidence="1">
    <location>
        <begin position="63"/>
        <end position="92"/>
    </location>
</feature>
<feature type="region of interest" description="Disordered" evidence="1">
    <location>
        <begin position="424"/>
        <end position="454"/>
    </location>
</feature>
<dbReference type="PANTHER" id="PTHR36167:SF3">
    <property type="entry name" value="C2H2 FINGER DOMAIN TRANSCRIPTION FACTOR (EUROFUNG)-RELATED"/>
    <property type="match status" value="1"/>
</dbReference>
<keyword evidence="3" id="KW-1185">Reference proteome</keyword>
<dbReference type="PANTHER" id="PTHR36167">
    <property type="entry name" value="C2H2 FINGER DOMAIN TRANSCRIPTION FACTOR (EUROFUNG)-RELATED"/>
    <property type="match status" value="1"/>
</dbReference>
<evidence type="ECO:0000256" key="1">
    <source>
        <dbReference type="SAM" id="MobiDB-lite"/>
    </source>
</evidence>
<reference evidence="2 3" key="1">
    <citation type="journal article" date="2016" name="Genome Biol. Evol.">
        <title>Draft genome sequence of an aflatoxigenic Aspergillus species, A. bombycis.</title>
        <authorList>
            <person name="Moore G.G."/>
            <person name="Mack B.M."/>
            <person name="Beltz S.B."/>
            <person name="Gilbert M.K."/>
        </authorList>
    </citation>
    <scope>NUCLEOTIDE SEQUENCE [LARGE SCALE GENOMIC DNA]</scope>
    <source>
        <strain evidence="3">NRRL 26010</strain>
    </source>
</reference>
<sequence>MEAVGAASAILSIATAGVQCSVRLISFAAQIKTAPERITHIAEDVSLNTSILQQVGELIKQSADGGELPGCPENEGGQEQHSRIAGEGTKPTEAKQGVFSAAGLATTMKIATKCEGIFSVLDDLLHKASRQLSQGPGKTVQVKLSRVQRLKWPFLQPEMDTIRNELKDARGTLTLMLQVAIANWQSQPNTVIIPYSREDLAWLKRSIVAIRKTQTLESNPQKESLSTSVASFELNTCQFPDVPATTNSKGSEAMFDNTDHESASNPKTRERSIFDPIPDPDGKLLELFTSSHRQQECTQTGATSEPAGPSSATLTVHLFTPQASIQDNEIQVNHRYHTANLSSKEIKSQLDAWKYSTPSSICEQLQVLTLKERVALDTNNLIFHTTPYPWHKPKLEWIHFGEYVPVIEGLETPKARALTVITSSETPGLPSPRDHGPHWTMGKQDKPVPRPQPALRPKLKAELEDIDDTIAATGAGSAVAVGVARSATSLNIETEEENEEEEDQNDHLSENDWEVENVVQGLLAAYTT</sequence>
<protein>
    <recommendedName>
        <fullName evidence="4">Fungal N-terminal domain-containing protein</fullName>
    </recommendedName>
</protein>
<name>A0A1F7ZYL1_9EURO</name>
<dbReference type="Proteomes" id="UP000179179">
    <property type="component" value="Unassembled WGS sequence"/>
</dbReference>
<accession>A0A1F7ZYL1</accession>
<dbReference type="AlphaFoldDB" id="A0A1F7ZYL1"/>
<dbReference type="OrthoDB" id="5431013at2759"/>
<feature type="region of interest" description="Disordered" evidence="1">
    <location>
        <begin position="241"/>
        <end position="276"/>
    </location>
</feature>
<evidence type="ECO:0008006" key="4">
    <source>
        <dbReference type="Google" id="ProtNLM"/>
    </source>
</evidence>
<dbReference type="GeneID" id="34450159"/>
<dbReference type="EMBL" id="LYCR01000054">
    <property type="protein sequence ID" value="OGM44534.1"/>
    <property type="molecule type" value="Genomic_DNA"/>
</dbReference>
<evidence type="ECO:0000313" key="3">
    <source>
        <dbReference type="Proteomes" id="UP000179179"/>
    </source>
</evidence>
<dbReference type="InterPro" id="IPR039327">
    <property type="entry name" value="CON7-like"/>
</dbReference>
<feature type="region of interest" description="Disordered" evidence="1">
    <location>
        <begin position="490"/>
        <end position="510"/>
    </location>
</feature>
<organism evidence="2 3">
    <name type="scientific">Aspergillus bombycis</name>
    <dbReference type="NCBI Taxonomy" id="109264"/>
    <lineage>
        <taxon>Eukaryota</taxon>
        <taxon>Fungi</taxon>
        <taxon>Dikarya</taxon>
        <taxon>Ascomycota</taxon>
        <taxon>Pezizomycotina</taxon>
        <taxon>Eurotiomycetes</taxon>
        <taxon>Eurotiomycetidae</taxon>
        <taxon>Eurotiales</taxon>
        <taxon>Aspergillaceae</taxon>
        <taxon>Aspergillus</taxon>
    </lineage>
</organism>